<proteinExistence type="inferred from homology"/>
<feature type="domain" description="LysM" evidence="9">
    <location>
        <begin position="175"/>
        <end position="218"/>
    </location>
</feature>
<dbReference type="GO" id="GO:0006508">
    <property type="term" value="P:proteolysis"/>
    <property type="evidence" value="ECO:0007669"/>
    <property type="project" value="UniProtKB-KW"/>
</dbReference>
<dbReference type="InterPro" id="IPR000064">
    <property type="entry name" value="NLP_P60_dom"/>
</dbReference>
<accession>A0A921F9P3</accession>
<evidence type="ECO:0000256" key="1">
    <source>
        <dbReference type="ARBA" id="ARBA00007074"/>
    </source>
</evidence>
<comment type="caution">
    <text evidence="11">The sequence shown here is derived from an EMBL/GenBank/DDBJ whole genome shotgun (WGS) entry which is preliminary data.</text>
</comment>
<comment type="similarity">
    <text evidence="1">Belongs to the peptidase C40 family.</text>
</comment>
<dbReference type="PANTHER" id="PTHR47053:SF1">
    <property type="entry name" value="MUREIN DD-ENDOPEPTIDASE MEPH-RELATED"/>
    <property type="match status" value="1"/>
</dbReference>
<feature type="domain" description="LysM" evidence="9">
    <location>
        <begin position="30"/>
        <end position="75"/>
    </location>
</feature>
<feature type="chain" id="PRO_5038898167" evidence="8">
    <location>
        <begin position="22"/>
        <end position="411"/>
    </location>
</feature>
<dbReference type="InterPro" id="IPR051202">
    <property type="entry name" value="Peptidase_C40"/>
</dbReference>
<evidence type="ECO:0000256" key="5">
    <source>
        <dbReference type="ARBA" id="ARBA00022801"/>
    </source>
</evidence>
<evidence type="ECO:0000256" key="7">
    <source>
        <dbReference type="SAM" id="MobiDB-lite"/>
    </source>
</evidence>
<feature type="domain" description="NlpC/P60" evidence="10">
    <location>
        <begin position="293"/>
        <end position="411"/>
    </location>
</feature>
<keyword evidence="5" id="KW-0378">Hydrolase</keyword>
<dbReference type="InterPro" id="IPR018392">
    <property type="entry name" value="LysM"/>
</dbReference>
<dbReference type="SUPFAM" id="SSF54001">
    <property type="entry name" value="Cysteine proteinases"/>
    <property type="match status" value="1"/>
</dbReference>
<feature type="domain" description="LysM" evidence="9">
    <location>
        <begin position="97"/>
        <end position="140"/>
    </location>
</feature>
<dbReference type="Gene3D" id="3.10.350.10">
    <property type="entry name" value="LysM domain"/>
    <property type="match status" value="3"/>
</dbReference>
<dbReference type="EMBL" id="DYXG01000049">
    <property type="protein sequence ID" value="HJE97003.1"/>
    <property type="molecule type" value="Genomic_DNA"/>
</dbReference>
<evidence type="ECO:0000259" key="10">
    <source>
        <dbReference type="PROSITE" id="PS51935"/>
    </source>
</evidence>
<organism evidence="11 12">
    <name type="scientific">Ligilactobacillus acidipiscis</name>
    <dbReference type="NCBI Taxonomy" id="89059"/>
    <lineage>
        <taxon>Bacteria</taxon>
        <taxon>Bacillati</taxon>
        <taxon>Bacillota</taxon>
        <taxon>Bacilli</taxon>
        <taxon>Lactobacillales</taxon>
        <taxon>Lactobacillaceae</taxon>
        <taxon>Ligilactobacillus</taxon>
    </lineage>
</organism>
<dbReference type="SMART" id="SM00257">
    <property type="entry name" value="LysM"/>
    <property type="match status" value="3"/>
</dbReference>
<evidence type="ECO:0000256" key="2">
    <source>
        <dbReference type="ARBA" id="ARBA00022670"/>
    </source>
</evidence>
<keyword evidence="4" id="KW-0677">Repeat</keyword>
<dbReference type="Pfam" id="PF01476">
    <property type="entry name" value="LysM"/>
    <property type="match status" value="3"/>
</dbReference>
<name>A0A921F9P3_9LACO</name>
<dbReference type="RefSeq" id="WP_270334573.1">
    <property type="nucleotide sequence ID" value="NZ_JAQDEX010000013.1"/>
</dbReference>
<feature type="compositionally biased region" description="Low complexity" evidence="7">
    <location>
        <begin position="237"/>
        <end position="294"/>
    </location>
</feature>
<feature type="region of interest" description="Disordered" evidence="7">
    <location>
        <begin position="236"/>
        <end position="294"/>
    </location>
</feature>
<dbReference type="PANTHER" id="PTHR47053">
    <property type="entry name" value="MUREIN DD-ENDOPEPTIDASE MEPH-RELATED"/>
    <property type="match status" value="1"/>
</dbReference>
<evidence type="ECO:0000259" key="9">
    <source>
        <dbReference type="PROSITE" id="PS51782"/>
    </source>
</evidence>
<dbReference type="Gene3D" id="3.90.1720.10">
    <property type="entry name" value="endopeptidase domain like (from Nostoc punctiforme)"/>
    <property type="match status" value="1"/>
</dbReference>
<keyword evidence="3 8" id="KW-0732">Signal</keyword>
<keyword evidence="6" id="KW-0788">Thiol protease</keyword>
<dbReference type="Proteomes" id="UP000707535">
    <property type="component" value="Unassembled WGS sequence"/>
</dbReference>
<dbReference type="InterPro" id="IPR038765">
    <property type="entry name" value="Papain-like_cys_pep_sf"/>
</dbReference>
<dbReference type="Pfam" id="PF00877">
    <property type="entry name" value="NLPC_P60"/>
    <property type="match status" value="1"/>
</dbReference>
<feature type="signal peptide" evidence="8">
    <location>
        <begin position="1"/>
        <end position="21"/>
    </location>
</feature>
<dbReference type="GO" id="GO:0008234">
    <property type="term" value="F:cysteine-type peptidase activity"/>
    <property type="evidence" value="ECO:0007669"/>
    <property type="project" value="UniProtKB-KW"/>
</dbReference>
<keyword evidence="2" id="KW-0645">Protease</keyword>
<dbReference type="AlphaFoldDB" id="A0A921F9P3"/>
<evidence type="ECO:0000256" key="4">
    <source>
        <dbReference type="ARBA" id="ARBA00022737"/>
    </source>
</evidence>
<dbReference type="PROSITE" id="PS51935">
    <property type="entry name" value="NLPC_P60"/>
    <property type="match status" value="1"/>
</dbReference>
<dbReference type="CDD" id="cd00118">
    <property type="entry name" value="LysM"/>
    <property type="match status" value="3"/>
</dbReference>
<evidence type="ECO:0000256" key="6">
    <source>
        <dbReference type="ARBA" id="ARBA00022807"/>
    </source>
</evidence>
<dbReference type="PROSITE" id="PS51782">
    <property type="entry name" value="LYSM"/>
    <property type="match status" value="3"/>
</dbReference>
<gene>
    <name evidence="11" type="ORF">K8V00_05225</name>
</gene>
<reference evidence="11" key="1">
    <citation type="journal article" date="2021" name="PeerJ">
        <title>Extensive microbial diversity within the chicken gut microbiome revealed by metagenomics and culture.</title>
        <authorList>
            <person name="Gilroy R."/>
            <person name="Ravi A."/>
            <person name="Getino M."/>
            <person name="Pursley I."/>
            <person name="Horton D.L."/>
            <person name="Alikhan N.F."/>
            <person name="Baker D."/>
            <person name="Gharbi K."/>
            <person name="Hall N."/>
            <person name="Watson M."/>
            <person name="Adriaenssens E.M."/>
            <person name="Foster-Nyarko E."/>
            <person name="Jarju S."/>
            <person name="Secka A."/>
            <person name="Antonio M."/>
            <person name="Oren A."/>
            <person name="Chaudhuri R.R."/>
            <person name="La Ragione R."/>
            <person name="Hildebrand F."/>
            <person name="Pallen M.J."/>
        </authorList>
    </citation>
    <scope>NUCLEOTIDE SEQUENCE</scope>
    <source>
        <strain evidence="11">CHK174-6876</strain>
    </source>
</reference>
<evidence type="ECO:0000256" key="3">
    <source>
        <dbReference type="ARBA" id="ARBA00022729"/>
    </source>
</evidence>
<sequence>MNHSTKSLLVGTIGAASLFLAGNAGVSADTTHKVANHDTVWGLSQKYGVSIQSIEQLNHISSNSHLIYPGQNVQIPDKDAKATPVKATTPKQTANTSTYSVKAGDSLWTIAQAHKTSVAKLMSLNNLNSSVLQPGQTLKVVGTVAAQPAKTQAQPQQQAQAQTQEVTPQISANHTTYKVQSGDSLYTVAQKFGVSTDSIRKANALTTPTLTAGQTLTINDPTKNPVTVQATAPAADQNNNSQSSANNAQTQQTTQATQNKVQQSYSQPQQQASQPQQVQSRSAAPTAQTTTSSASAGSVISYAKQFIGTPYSWGGSNPGTGFDCSGFVQYVFAHFGKQLPRVTSSQETAGTKISVSQAQPGDLYFWGSQGNSYHVAIALGGGQFIHAPQPGESVKIGSTQYFQPQFAVHVN</sequence>
<reference evidence="11" key="2">
    <citation type="submission" date="2021-09" db="EMBL/GenBank/DDBJ databases">
        <authorList>
            <person name="Gilroy R."/>
        </authorList>
    </citation>
    <scope>NUCLEOTIDE SEQUENCE</scope>
    <source>
        <strain evidence="11">CHK174-6876</strain>
    </source>
</reference>
<evidence type="ECO:0000313" key="11">
    <source>
        <dbReference type="EMBL" id="HJE97003.1"/>
    </source>
</evidence>
<evidence type="ECO:0000256" key="8">
    <source>
        <dbReference type="SAM" id="SignalP"/>
    </source>
</evidence>
<protein>
    <submittedName>
        <fullName evidence="11">LysM peptidoglycan-binding domain-containing protein</fullName>
    </submittedName>
</protein>
<evidence type="ECO:0000313" key="12">
    <source>
        <dbReference type="Proteomes" id="UP000707535"/>
    </source>
</evidence>
<dbReference type="SUPFAM" id="SSF54106">
    <property type="entry name" value="LysM domain"/>
    <property type="match status" value="3"/>
</dbReference>
<dbReference type="InterPro" id="IPR036779">
    <property type="entry name" value="LysM_dom_sf"/>
</dbReference>